<evidence type="ECO:0000313" key="5">
    <source>
        <dbReference type="Proteomes" id="UP000085678"/>
    </source>
</evidence>
<dbReference type="RefSeq" id="XP_013405079.1">
    <property type="nucleotide sequence ID" value="XM_013549625.1"/>
</dbReference>
<dbReference type="PANTHER" id="PTHR24171">
    <property type="entry name" value="ANKYRIN REPEAT DOMAIN-CONTAINING PROTEIN 39-RELATED"/>
    <property type="match status" value="1"/>
</dbReference>
<feature type="repeat" description="ANK" evidence="3">
    <location>
        <begin position="72"/>
        <end position="104"/>
    </location>
</feature>
<feature type="repeat" description="ANK" evidence="3">
    <location>
        <begin position="39"/>
        <end position="71"/>
    </location>
</feature>
<feature type="repeat" description="ANK" evidence="3">
    <location>
        <begin position="138"/>
        <end position="170"/>
    </location>
</feature>
<keyword evidence="5" id="KW-1185">Reference proteome</keyword>
<feature type="domain" description="SOCS box" evidence="4">
    <location>
        <begin position="224"/>
        <end position="263"/>
    </location>
</feature>
<sequence>MGNRKYNSTVLHEAVSSGNEELVKLILHAKAKVNAKNKEGRSALHIAARLGHSGVVQLLLNANADVNAQTKDGRTPLHVSLWRGHTQIAKALVKAGASVNRRDEDGWTPLHWAAKQNNKDALVLLLQEGAAVNSSDKNGHTAFHEAVFKGQFSLAKELVREGADVNLVAKEGPAFDILLKKGLLTSQSVSQLLDWGYDPRKNKLCTAKARFHKMIADKLQTVDTLTSLCRIEIRQILSRRKNCKCFSQRVVELPLPNILIDYIAMKSELES</sequence>
<feature type="repeat" description="ANK" evidence="3">
    <location>
        <begin position="6"/>
        <end position="38"/>
    </location>
</feature>
<evidence type="ECO:0000259" key="4">
    <source>
        <dbReference type="PROSITE" id="PS50225"/>
    </source>
</evidence>
<dbReference type="GeneID" id="106169951"/>
<name>A0A1S3J5H3_LINAN</name>
<dbReference type="SMART" id="SM00248">
    <property type="entry name" value="ANK"/>
    <property type="match status" value="5"/>
</dbReference>
<evidence type="ECO:0000256" key="1">
    <source>
        <dbReference type="ARBA" id="ARBA00022737"/>
    </source>
</evidence>
<evidence type="ECO:0000256" key="3">
    <source>
        <dbReference type="PROSITE-ProRule" id="PRU00023"/>
    </source>
</evidence>
<dbReference type="AlphaFoldDB" id="A0A1S3J5H3"/>
<organism evidence="5 6">
    <name type="scientific">Lingula anatina</name>
    <name type="common">Brachiopod</name>
    <name type="synonym">Lingula unguis</name>
    <dbReference type="NCBI Taxonomy" id="7574"/>
    <lineage>
        <taxon>Eukaryota</taxon>
        <taxon>Metazoa</taxon>
        <taxon>Spiralia</taxon>
        <taxon>Lophotrochozoa</taxon>
        <taxon>Brachiopoda</taxon>
        <taxon>Linguliformea</taxon>
        <taxon>Lingulata</taxon>
        <taxon>Lingulida</taxon>
        <taxon>Linguloidea</taxon>
        <taxon>Lingulidae</taxon>
        <taxon>Lingula</taxon>
    </lineage>
</organism>
<protein>
    <submittedName>
        <fullName evidence="6">Serine/threonine-protein phosphatase 6 regulatory ankyrin repeat subunit B isoform X2</fullName>
    </submittedName>
</protein>
<dbReference type="PROSITE" id="PS50225">
    <property type="entry name" value="SOCS"/>
    <property type="match status" value="1"/>
</dbReference>
<reference evidence="6" key="1">
    <citation type="submission" date="2025-08" db="UniProtKB">
        <authorList>
            <consortium name="RefSeq"/>
        </authorList>
    </citation>
    <scope>IDENTIFICATION</scope>
    <source>
        <tissue evidence="6">Gonads</tissue>
    </source>
</reference>
<dbReference type="PROSITE" id="PS50297">
    <property type="entry name" value="ANK_REP_REGION"/>
    <property type="match status" value="5"/>
</dbReference>
<dbReference type="InterPro" id="IPR036770">
    <property type="entry name" value="Ankyrin_rpt-contain_sf"/>
</dbReference>
<dbReference type="InterPro" id="IPR002110">
    <property type="entry name" value="Ankyrin_rpt"/>
</dbReference>
<dbReference type="Proteomes" id="UP000085678">
    <property type="component" value="Unplaced"/>
</dbReference>
<dbReference type="Gene3D" id="1.25.40.20">
    <property type="entry name" value="Ankyrin repeat-containing domain"/>
    <property type="match status" value="2"/>
</dbReference>
<dbReference type="OrthoDB" id="194358at2759"/>
<dbReference type="Pfam" id="PF07525">
    <property type="entry name" value="SOCS_box"/>
    <property type="match status" value="1"/>
</dbReference>
<dbReference type="Pfam" id="PF12796">
    <property type="entry name" value="Ank_2"/>
    <property type="match status" value="1"/>
</dbReference>
<dbReference type="PROSITE" id="PS50088">
    <property type="entry name" value="ANK_REPEAT"/>
    <property type="match status" value="5"/>
</dbReference>
<keyword evidence="1" id="KW-0677">Repeat</keyword>
<dbReference type="InterPro" id="IPR001496">
    <property type="entry name" value="SOCS_box"/>
</dbReference>
<feature type="repeat" description="ANK" evidence="3">
    <location>
        <begin position="105"/>
        <end position="137"/>
    </location>
</feature>
<evidence type="ECO:0000313" key="6">
    <source>
        <dbReference type="RefSeq" id="XP_013405079.1"/>
    </source>
</evidence>
<accession>A0A1S3J5H3</accession>
<dbReference type="Pfam" id="PF13637">
    <property type="entry name" value="Ank_4"/>
    <property type="match status" value="1"/>
</dbReference>
<dbReference type="PRINTS" id="PR01415">
    <property type="entry name" value="ANKYRIN"/>
</dbReference>
<keyword evidence="2 3" id="KW-0040">ANK repeat</keyword>
<proteinExistence type="predicted"/>
<dbReference type="SUPFAM" id="SSF48403">
    <property type="entry name" value="Ankyrin repeat"/>
    <property type="match status" value="1"/>
</dbReference>
<gene>
    <name evidence="6" type="primary">LOC106169951</name>
</gene>
<evidence type="ECO:0000256" key="2">
    <source>
        <dbReference type="ARBA" id="ARBA00023043"/>
    </source>
</evidence>